<proteinExistence type="predicted"/>
<feature type="transmembrane region" description="Helical" evidence="1">
    <location>
        <begin position="165"/>
        <end position="185"/>
    </location>
</feature>
<keyword evidence="1" id="KW-1133">Transmembrane helix</keyword>
<dbReference type="EMBL" id="JAKFGM010000002">
    <property type="protein sequence ID" value="MCF2514833.1"/>
    <property type="molecule type" value="Genomic_DNA"/>
</dbReference>
<evidence type="ECO:0000313" key="2">
    <source>
        <dbReference type="EMBL" id="MCF2514833.1"/>
    </source>
</evidence>
<evidence type="ECO:0000256" key="1">
    <source>
        <dbReference type="SAM" id="Phobius"/>
    </source>
</evidence>
<accession>A0A9X1QMX7</accession>
<keyword evidence="3" id="KW-1185">Reference proteome</keyword>
<dbReference type="Proteomes" id="UP001139410">
    <property type="component" value="Unassembled WGS sequence"/>
</dbReference>
<feature type="transmembrane region" description="Helical" evidence="1">
    <location>
        <begin position="6"/>
        <end position="26"/>
    </location>
</feature>
<dbReference type="AlphaFoldDB" id="A0A9X1QMX7"/>
<keyword evidence="1" id="KW-0472">Membrane</keyword>
<name>A0A9X1QMX7_9SPHN</name>
<feature type="transmembrane region" description="Helical" evidence="1">
    <location>
        <begin position="142"/>
        <end position="158"/>
    </location>
</feature>
<gene>
    <name evidence="2" type="ORF">LVY65_07120</name>
</gene>
<dbReference type="RefSeq" id="WP_235067329.1">
    <property type="nucleotide sequence ID" value="NZ_JAKFGM010000002.1"/>
</dbReference>
<feature type="transmembrane region" description="Helical" evidence="1">
    <location>
        <begin position="112"/>
        <end position="130"/>
    </location>
</feature>
<evidence type="ECO:0000313" key="3">
    <source>
        <dbReference type="Proteomes" id="UP001139410"/>
    </source>
</evidence>
<comment type="caution">
    <text evidence="2">The sequence shown here is derived from an EMBL/GenBank/DDBJ whole genome shotgun (WGS) entry which is preliminary data.</text>
</comment>
<protein>
    <submittedName>
        <fullName evidence="2">Uncharacterized protein</fullName>
    </submittedName>
</protein>
<sequence>MGNFEFVFSLFGLLLGLALAEVLAGFGRAVETRGSVQVGWLTPLLGLFVALDLISFWGVAWTVRGTIPASYLSLFWGFVLTAIYYLVARLVFPRDPGKWPDFDRYYFAHKRLILSGVLLCNLLAIAGQWALGLPPFASPGDWFSVGLFFPPLALAIWVTKKRSNLALLVILLIYYLLLALLPHLISQ</sequence>
<keyword evidence="1" id="KW-0812">Transmembrane</keyword>
<feature type="transmembrane region" description="Helical" evidence="1">
    <location>
        <begin position="38"/>
        <end position="59"/>
    </location>
</feature>
<feature type="transmembrane region" description="Helical" evidence="1">
    <location>
        <begin position="71"/>
        <end position="92"/>
    </location>
</feature>
<reference evidence="2" key="1">
    <citation type="submission" date="2022-01" db="EMBL/GenBank/DDBJ databases">
        <authorList>
            <person name="Jo J.-H."/>
            <person name="Im W.-T."/>
        </authorList>
    </citation>
    <scope>NUCLEOTIDE SEQUENCE</scope>
    <source>
        <strain evidence="2">G124</strain>
    </source>
</reference>
<organism evidence="2 3">
    <name type="scientific">Sphingomonas cremea</name>
    <dbReference type="NCBI Taxonomy" id="2904799"/>
    <lineage>
        <taxon>Bacteria</taxon>
        <taxon>Pseudomonadati</taxon>
        <taxon>Pseudomonadota</taxon>
        <taxon>Alphaproteobacteria</taxon>
        <taxon>Sphingomonadales</taxon>
        <taxon>Sphingomonadaceae</taxon>
        <taxon>Sphingomonas</taxon>
    </lineage>
</organism>